<sequence>MYLHLGQNTVIRSEDILGIFDMETSTISSSTRVYLANSEKAGHVVNVSMDMPKSFVLCCPPGGRETVYITPISSATLLRRASFEKELRNVNTDRQEPIK</sequence>
<dbReference type="Proteomes" id="UP000509623">
    <property type="component" value="Chromosome"/>
</dbReference>
<organism evidence="1 3">
    <name type="scientific">Caproicibacterium lactatifermentans</name>
    <dbReference type="NCBI Taxonomy" id="2666138"/>
    <lineage>
        <taxon>Bacteria</taxon>
        <taxon>Bacillati</taxon>
        <taxon>Bacillota</taxon>
        <taxon>Clostridia</taxon>
        <taxon>Eubacteriales</taxon>
        <taxon>Oscillospiraceae</taxon>
        <taxon>Caproicibacterium</taxon>
    </lineage>
</organism>
<keyword evidence="4" id="KW-1185">Reference proteome</keyword>
<evidence type="ECO:0000313" key="3">
    <source>
        <dbReference type="Proteomes" id="UP000501316"/>
    </source>
</evidence>
<dbReference type="NCBIfam" id="NF046065">
    <property type="entry name" value="MtxRegRemB"/>
    <property type="match status" value="1"/>
</dbReference>
<reference evidence="2" key="3">
    <citation type="journal article" date="2022" name="Int. J. Syst. Evol. Microbiol.">
        <title>Caproicibacterium lactatifermentans sp. nov., isolated from pit clay used for the production of Chinese strong aroma-type liquor.</title>
        <authorList>
            <person name="Wang H."/>
            <person name="Gu Y."/>
            <person name="Zhao D."/>
            <person name="Qiao Z."/>
            <person name="Zheng J."/>
            <person name="Gao J."/>
            <person name="Ren C."/>
            <person name="Xu Y."/>
        </authorList>
    </citation>
    <scope>NUCLEOTIDE SEQUENCE</scope>
    <source>
        <strain evidence="2">JNU-WLY1368</strain>
    </source>
</reference>
<dbReference type="RefSeq" id="WP_086034820.1">
    <property type="nucleotide sequence ID" value="NZ_CP046051.1"/>
</dbReference>
<gene>
    <name evidence="1" type="ORF">GJQ69_00030</name>
    <name evidence="2" type="ORF">GKP14_04750</name>
</gene>
<accession>A0A859DLZ4</accession>
<reference evidence="2" key="2">
    <citation type="journal article" date="2021" name="Appl. Environ. Microbiol.">
        <title>Adaptability of a Caproate-Producing Bacterium Contributes to Its Dominance in an Anaerobic Fermentation System.</title>
        <authorList>
            <person name="Wang H."/>
            <person name="Gu Y."/>
            <person name="Zhou W."/>
            <person name="Zhao D."/>
            <person name="Qiao Z."/>
            <person name="Zheng J."/>
            <person name="Gao J."/>
            <person name="Chen X."/>
            <person name="Ren C."/>
            <person name="Xu Y."/>
        </authorList>
    </citation>
    <scope>NUCLEOTIDE SEQUENCE</scope>
    <source>
        <strain evidence="2">JNU-WLY1368</strain>
    </source>
</reference>
<dbReference type="EMBL" id="CP046051">
    <property type="protein sequence ID" value="QKN23007.1"/>
    <property type="molecule type" value="Genomic_DNA"/>
</dbReference>
<dbReference type="AlphaFoldDB" id="A0A859DLZ4"/>
<name>A0A859DLZ4_9FIRM</name>
<evidence type="ECO:0000313" key="4">
    <source>
        <dbReference type="Proteomes" id="UP000509623"/>
    </source>
</evidence>
<evidence type="ECO:0000313" key="2">
    <source>
        <dbReference type="EMBL" id="QKO30387.1"/>
    </source>
</evidence>
<dbReference type="EMBL" id="CP046161">
    <property type="protein sequence ID" value="QKO30387.1"/>
    <property type="molecule type" value="Genomic_DNA"/>
</dbReference>
<proteinExistence type="predicted"/>
<dbReference type="Proteomes" id="UP000501316">
    <property type="component" value="Chromosome"/>
</dbReference>
<reference evidence="3 4" key="1">
    <citation type="submission" date="2019-11" db="EMBL/GenBank/DDBJ databases">
        <authorList>
            <person name="Ren C."/>
            <person name="Wang H."/>
            <person name="Xu Y."/>
        </authorList>
    </citation>
    <scope>NUCLEOTIDE SEQUENCE [LARGE SCALE GENOMIC DNA]</scope>
    <source>
        <strain evidence="4">JNU-WLY1368</strain>
        <strain evidence="1 3">LBM 19010</strain>
    </source>
</reference>
<protein>
    <submittedName>
        <fullName evidence="1">DUF370 domain-containing protein</fullName>
    </submittedName>
</protein>
<evidence type="ECO:0000313" key="1">
    <source>
        <dbReference type="EMBL" id="QKN23007.1"/>
    </source>
</evidence>
<dbReference type="KEGG" id="clf:GJQ69_00030"/>